<accession>A0A1V4HL39</accession>
<proteinExistence type="predicted"/>
<name>A0A1V4HL39_9BACL</name>
<reference evidence="2" key="1">
    <citation type="submission" date="2016-07" db="EMBL/GenBank/DDBJ databases">
        <authorList>
            <person name="Florea S."/>
            <person name="Webb J.S."/>
            <person name="Jaromczyk J."/>
            <person name="Schardl C.L."/>
        </authorList>
    </citation>
    <scope>NUCLEOTIDE SEQUENCE [LARGE SCALE GENOMIC DNA]</scope>
    <source>
        <strain evidence="2">CY1</strain>
    </source>
</reference>
<dbReference type="RefSeq" id="WP_079413538.1">
    <property type="nucleotide sequence ID" value="NZ_MBTG01000012.1"/>
</dbReference>
<dbReference type="Proteomes" id="UP000190626">
    <property type="component" value="Unassembled WGS sequence"/>
</dbReference>
<sequence>MINRIEKLELEIPAKNKDITLYAKHVIKSLEDFEDNHRKLVAAQAIAGIRPIGEQEVAFYETVRQMKEQIVSTLVQTIDDLRHKGDKHHEKHFPDGVE</sequence>
<organism evidence="1 2">
    <name type="scientific">Paenibacillus ferrarius</name>
    <dbReference type="NCBI Taxonomy" id="1469647"/>
    <lineage>
        <taxon>Bacteria</taxon>
        <taxon>Bacillati</taxon>
        <taxon>Bacillota</taxon>
        <taxon>Bacilli</taxon>
        <taxon>Bacillales</taxon>
        <taxon>Paenibacillaceae</taxon>
        <taxon>Paenibacillus</taxon>
    </lineage>
</organism>
<dbReference type="OrthoDB" id="2874037at2"/>
<evidence type="ECO:0000313" key="2">
    <source>
        <dbReference type="Proteomes" id="UP000190626"/>
    </source>
</evidence>
<evidence type="ECO:0000313" key="1">
    <source>
        <dbReference type="EMBL" id="OPH57867.1"/>
    </source>
</evidence>
<dbReference type="AlphaFoldDB" id="A0A1V4HL39"/>
<protein>
    <submittedName>
        <fullName evidence="1">Uncharacterized protein</fullName>
    </submittedName>
</protein>
<gene>
    <name evidence="1" type="ORF">BC351_05100</name>
</gene>
<keyword evidence="2" id="KW-1185">Reference proteome</keyword>
<comment type="caution">
    <text evidence="1">The sequence shown here is derived from an EMBL/GenBank/DDBJ whole genome shotgun (WGS) entry which is preliminary data.</text>
</comment>
<dbReference type="EMBL" id="MBTG01000012">
    <property type="protein sequence ID" value="OPH57867.1"/>
    <property type="molecule type" value="Genomic_DNA"/>
</dbReference>